<dbReference type="RefSeq" id="WP_004911721.1">
    <property type="nucleotide sequence ID" value="NZ_ASYZ01000164.1"/>
</dbReference>
<dbReference type="AlphaFoldDB" id="S7WF64"/>
<name>S7WF64_ACIJU</name>
<organism evidence="1 2">
    <name type="scientific">Acinetobacter junii CIP 107470 = MTCC 11364</name>
    <dbReference type="NCBI Taxonomy" id="1217666"/>
    <lineage>
        <taxon>Bacteria</taxon>
        <taxon>Pseudomonadati</taxon>
        <taxon>Pseudomonadota</taxon>
        <taxon>Gammaproteobacteria</taxon>
        <taxon>Moraxellales</taxon>
        <taxon>Moraxellaceae</taxon>
        <taxon>Acinetobacter</taxon>
    </lineage>
</organism>
<evidence type="ECO:0000313" key="1">
    <source>
        <dbReference type="EMBL" id="EPR81741.1"/>
    </source>
</evidence>
<sequence length="67" mass="8037">MLFFTTEKMIRKAILDRKAKSDQNKSFYIEENADPEKVVADTIELLKDEIERRKKSRMQQELRSDCK</sequence>
<gene>
    <name evidence="1" type="ORF">L292_1018</name>
</gene>
<reference evidence="1 2" key="1">
    <citation type="submission" date="2013-05" db="EMBL/GenBank/DDBJ databases">
        <title>Genome assembly of Acinetobacter junii MTCC 11364.</title>
        <authorList>
            <person name="Khatri I."/>
            <person name="Singh N.K."/>
            <person name="Subramanian S."/>
            <person name="Mayilraj S."/>
        </authorList>
    </citation>
    <scope>NUCLEOTIDE SEQUENCE [LARGE SCALE GENOMIC DNA]</scope>
    <source>
        <strain evidence="1 2">MTCC 11364</strain>
    </source>
</reference>
<protein>
    <submittedName>
        <fullName evidence="1">Uncharacterized protein</fullName>
    </submittedName>
</protein>
<dbReference type="Proteomes" id="UP000018420">
    <property type="component" value="Unassembled WGS sequence"/>
</dbReference>
<dbReference type="PATRIC" id="fig|1330047.3.peg.2795"/>
<dbReference type="EMBL" id="ASYZ01000164">
    <property type="protein sequence ID" value="EPR81741.1"/>
    <property type="molecule type" value="Genomic_DNA"/>
</dbReference>
<proteinExistence type="predicted"/>
<evidence type="ECO:0000313" key="2">
    <source>
        <dbReference type="Proteomes" id="UP000018420"/>
    </source>
</evidence>
<accession>S7WF64</accession>
<comment type="caution">
    <text evidence="1">The sequence shown here is derived from an EMBL/GenBank/DDBJ whole genome shotgun (WGS) entry which is preliminary data.</text>
</comment>